<keyword evidence="2" id="KW-1185">Reference proteome</keyword>
<evidence type="ECO:0000313" key="1">
    <source>
        <dbReference type="EMBL" id="MBM6831012.1"/>
    </source>
</evidence>
<dbReference type="Proteomes" id="UP000775500">
    <property type="component" value="Unassembled WGS sequence"/>
</dbReference>
<organism evidence="1 2">
    <name type="scientific">Faecalicoccus acidiformans</name>
    <dbReference type="NCBI Taxonomy" id="915173"/>
    <lineage>
        <taxon>Bacteria</taxon>
        <taxon>Bacillati</taxon>
        <taxon>Bacillota</taxon>
        <taxon>Erysipelotrichia</taxon>
        <taxon>Erysipelotrichales</taxon>
        <taxon>Erysipelotrichaceae</taxon>
        <taxon>Faecalicoccus</taxon>
    </lineage>
</organism>
<protein>
    <submittedName>
        <fullName evidence="1">Uncharacterized protein</fullName>
    </submittedName>
</protein>
<name>A0ABS2FN17_9FIRM</name>
<evidence type="ECO:0000313" key="2">
    <source>
        <dbReference type="Proteomes" id="UP000775500"/>
    </source>
</evidence>
<dbReference type="RefSeq" id="WP_204684995.1">
    <property type="nucleotide sequence ID" value="NZ_JACJLU010000002.1"/>
</dbReference>
<accession>A0ABS2FN17</accession>
<proteinExistence type="predicted"/>
<gene>
    <name evidence="1" type="ORF">H5982_02670</name>
</gene>
<reference evidence="1 2" key="1">
    <citation type="journal article" date="2021" name="Sci. Rep.">
        <title>The distribution of antibiotic resistance genes in chicken gut microbiota commensals.</title>
        <authorList>
            <person name="Juricova H."/>
            <person name="Matiasovicova J."/>
            <person name="Kubasova T."/>
            <person name="Cejkova D."/>
            <person name="Rychlik I."/>
        </authorList>
    </citation>
    <scope>NUCLEOTIDE SEQUENCE [LARGE SCALE GENOMIC DNA]</scope>
    <source>
        <strain evidence="1 2">An423</strain>
    </source>
</reference>
<sequence length="109" mass="12899">MFDNTMGILQIWHQLRDHKKDYIFAHKLTCFAIISDTFAENNLKKPSDYELIVLTDIAVTTFSYSDDLDIESIIRYISNEYCQKRTSINKLKYCDSYEMIEQVYESLSC</sequence>
<dbReference type="EMBL" id="JACJLU010000002">
    <property type="protein sequence ID" value="MBM6831012.1"/>
    <property type="molecule type" value="Genomic_DNA"/>
</dbReference>
<comment type="caution">
    <text evidence="1">The sequence shown here is derived from an EMBL/GenBank/DDBJ whole genome shotgun (WGS) entry which is preliminary data.</text>
</comment>